<name>A0A090LQB9_STRRB</name>
<feature type="chain" id="PRO_5015031031" evidence="2">
    <location>
        <begin position="20"/>
        <end position="418"/>
    </location>
</feature>
<dbReference type="Gene3D" id="3.60.21.10">
    <property type="match status" value="1"/>
</dbReference>
<evidence type="ECO:0000313" key="5">
    <source>
        <dbReference type="Proteomes" id="UP000035682"/>
    </source>
</evidence>
<dbReference type="InterPro" id="IPR051693">
    <property type="entry name" value="UPF0046_metallophosphoest"/>
</dbReference>
<dbReference type="SUPFAM" id="SSF56300">
    <property type="entry name" value="Metallo-dependent phosphatases"/>
    <property type="match status" value="1"/>
</dbReference>
<evidence type="ECO:0000256" key="2">
    <source>
        <dbReference type="SAM" id="SignalP"/>
    </source>
</evidence>
<evidence type="ECO:0000313" key="4">
    <source>
        <dbReference type="EMBL" id="CEF70381.1"/>
    </source>
</evidence>
<dbReference type="RefSeq" id="XP_024509578.1">
    <property type="nucleotide sequence ID" value="XM_024643970.1"/>
</dbReference>
<comment type="similarity">
    <text evidence="1">Belongs to the UPF0046 family.</text>
</comment>
<dbReference type="PANTHER" id="PTHR12905:SF32">
    <property type="entry name" value="UPF0046 PROTEIN C25E10.12"/>
    <property type="match status" value="1"/>
</dbReference>
<reference evidence="4" key="1">
    <citation type="submission" date="2014-09" db="EMBL/GenBank/DDBJ databases">
        <authorList>
            <person name="Aslett A.Martin."/>
        </authorList>
    </citation>
    <scope>NUCLEOTIDE SEQUENCE</scope>
    <source>
        <strain evidence="4">ED321 Heterogonic</strain>
    </source>
</reference>
<reference evidence="5" key="2">
    <citation type="submission" date="2014-09" db="EMBL/GenBank/DDBJ databases">
        <authorList>
            <person name="Martin A.A."/>
        </authorList>
    </citation>
    <scope>NUCLEOTIDE SEQUENCE</scope>
    <source>
        <strain evidence="5">ED321</strain>
    </source>
</reference>
<sequence>MAIFNLLFLLHVKTEKCYSCGSKRVYTLWPKNEDDNYQYINELPFLLSDSCENVKEELPIVDCINSVCAKVVLQYYDKDNEMVSDNQRKNLIIRDCWSRVLNVSGSYFENGPYIERKVHLLENLETKNTVGYVFTCSGYLFVFLVDMTYSMDYVHVDPLSKKPIELWKKYVSEGRISQPTKTLSLDTPIFKDKVRFVAISDTHEKLDEVLKHIPNGDVLLHAGDFTNYGDIGEIIKFNAELGFEDGETMTKRQLTTLNMLGMKKPYELLTNCIYLCDKEINLFGLKIYGSPWHPMPGYAFYRPRGQPILHKWNQIPTKIDILLTHTPPLGHGDFNSWEKCDGVLAGCAELLNTVEMRVKPKYHVFGHIHQCRGVTTNGTTIFINAAICDHKLNSCYKPIIFDVPLPPGVTKEESLGKN</sequence>
<reference evidence="6" key="3">
    <citation type="submission" date="2020-12" db="UniProtKB">
        <authorList>
            <consortium name="WormBaseParasite"/>
        </authorList>
    </citation>
    <scope>IDENTIFICATION</scope>
</reference>
<dbReference type="eggNOG" id="KOG1393">
    <property type="taxonomic scope" value="Eukaryota"/>
</dbReference>
<dbReference type="EMBL" id="LN609529">
    <property type="protein sequence ID" value="CEF70381.1"/>
    <property type="molecule type" value="Genomic_DNA"/>
</dbReference>
<dbReference type="WBParaSite" id="SRAE_2000501400.1">
    <property type="protein sequence ID" value="SRAE_2000501400.1"/>
    <property type="gene ID" value="WBGene00265265"/>
</dbReference>
<accession>A0A090LQB9</accession>
<dbReference type="CDD" id="cd07379">
    <property type="entry name" value="MPP_239FB"/>
    <property type="match status" value="1"/>
</dbReference>
<dbReference type="Proteomes" id="UP000035682">
    <property type="component" value="Unplaced"/>
</dbReference>
<feature type="signal peptide" evidence="2">
    <location>
        <begin position="1"/>
        <end position="19"/>
    </location>
</feature>
<proteinExistence type="inferred from homology"/>
<evidence type="ECO:0000313" key="7">
    <source>
        <dbReference type="WormBase" id="SRAE_2000501400"/>
    </source>
</evidence>
<dbReference type="InterPro" id="IPR029052">
    <property type="entry name" value="Metallo-depent_PP-like"/>
</dbReference>
<gene>
    <name evidence="4 6 7" type="ORF">SRAE_2000501400</name>
</gene>
<dbReference type="eggNOG" id="KOG3947">
    <property type="taxonomic scope" value="Eukaryota"/>
</dbReference>
<dbReference type="AlphaFoldDB" id="A0A090LQB9"/>
<feature type="domain" description="Calcineurin-like phosphoesterase" evidence="3">
    <location>
        <begin position="195"/>
        <end position="371"/>
    </location>
</feature>
<dbReference type="WormBase" id="SRAE_2000501400">
    <property type="protein sequence ID" value="SRP07248"/>
    <property type="gene ID" value="WBGene00265265"/>
</dbReference>
<evidence type="ECO:0000256" key="1">
    <source>
        <dbReference type="ARBA" id="ARBA00007993"/>
    </source>
</evidence>
<dbReference type="STRING" id="34506.A0A090LQB9"/>
<protein>
    <submittedName>
        <fullName evidence="4 6">Calcineurin-like phosphoesterase domain, lpxH type-containing protein</fullName>
    </submittedName>
</protein>
<dbReference type="eggNOG" id="KOG1330">
    <property type="taxonomic scope" value="Eukaryota"/>
</dbReference>
<dbReference type="InterPro" id="IPR004843">
    <property type="entry name" value="Calcineurin-like_PHP"/>
</dbReference>
<evidence type="ECO:0000313" key="6">
    <source>
        <dbReference type="WBParaSite" id="SRAE_2000501400.1"/>
    </source>
</evidence>
<organism evidence="4">
    <name type="scientific">Strongyloides ratti</name>
    <name type="common">Parasitic roundworm</name>
    <dbReference type="NCBI Taxonomy" id="34506"/>
    <lineage>
        <taxon>Eukaryota</taxon>
        <taxon>Metazoa</taxon>
        <taxon>Ecdysozoa</taxon>
        <taxon>Nematoda</taxon>
        <taxon>Chromadorea</taxon>
        <taxon>Rhabditida</taxon>
        <taxon>Tylenchina</taxon>
        <taxon>Panagrolaimomorpha</taxon>
        <taxon>Strongyloidoidea</taxon>
        <taxon>Strongyloididae</taxon>
        <taxon>Strongyloides</taxon>
    </lineage>
</organism>
<dbReference type="GO" id="GO:0016787">
    <property type="term" value="F:hydrolase activity"/>
    <property type="evidence" value="ECO:0007669"/>
    <property type="project" value="InterPro"/>
</dbReference>
<dbReference type="GeneID" id="36382758"/>
<keyword evidence="2" id="KW-0732">Signal</keyword>
<dbReference type="CTD" id="36382758"/>
<dbReference type="Pfam" id="PF00149">
    <property type="entry name" value="Metallophos"/>
    <property type="match status" value="1"/>
</dbReference>
<dbReference type="OMA" id="HTPPYGI"/>
<dbReference type="PANTHER" id="PTHR12905">
    <property type="entry name" value="METALLOPHOSPHOESTERASE"/>
    <property type="match status" value="1"/>
</dbReference>
<keyword evidence="5" id="KW-1185">Reference proteome</keyword>
<dbReference type="OrthoDB" id="630188at2759"/>
<evidence type="ECO:0000259" key="3">
    <source>
        <dbReference type="Pfam" id="PF00149"/>
    </source>
</evidence>